<gene>
    <name evidence="3" type="primary">groES</name>
    <name evidence="3" type="synonym">groS</name>
    <name evidence="5" type="ORF">AWM72_05465</name>
    <name evidence="6" type="ORF">CYJ28_04700</name>
</gene>
<comment type="function">
    <text evidence="3 4">Together with the chaperonin GroEL, plays an essential role in assisting protein folding. The GroEL-GroES system forms a nano-cage that allows encapsulation of the non-native substrate proteins and provides a physical environment optimized to promote and accelerate protein folding. GroES binds to the apical surface of the GroEL ring, thereby capping the opening of the GroEL channel.</text>
</comment>
<dbReference type="PRINTS" id="PR00297">
    <property type="entry name" value="CHAPERONIN10"/>
</dbReference>
<comment type="subunit">
    <text evidence="3">Heptamer of 7 subunits arranged in a ring. Interacts with the chaperonin GroEL.</text>
</comment>
<dbReference type="InterPro" id="IPR037124">
    <property type="entry name" value="Chaperonin_GroES_sf"/>
</dbReference>
<dbReference type="FunFam" id="2.30.33.40:FF:000001">
    <property type="entry name" value="10 kDa chaperonin"/>
    <property type="match status" value="1"/>
</dbReference>
<dbReference type="InterPro" id="IPR011032">
    <property type="entry name" value="GroES-like_sf"/>
</dbReference>
<dbReference type="PANTHER" id="PTHR10772:SF58">
    <property type="entry name" value="CO-CHAPERONIN GROES"/>
    <property type="match status" value="1"/>
</dbReference>
<keyword evidence="3" id="KW-0963">Cytoplasm</keyword>
<accession>A0A0X8FBI7</accession>
<dbReference type="KEGG" id="asan:AWM72_05465"/>
<dbReference type="AlphaFoldDB" id="A0A0X8FBI7"/>
<dbReference type="PANTHER" id="PTHR10772">
    <property type="entry name" value="10 KDA HEAT SHOCK PROTEIN"/>
    <property type="match status" value="1"/>
</dbReference>
<dbReference type="GO" id="GO:0051082">
    <property type="term" value="F:unfolded protein binding"/>
    <property type="evidence" value="ECO:0007669"/>
    <property type="project" value="TreeGrafter"/>
</dbReference>
<evidence type="ECO:0000256" key="3">
    <source>
        <dbReference type="HAMAP-Rule" id="MF_00580"/>
    </source>
</evidence>
<dbReference type="InterPro" id="IPR020818">
    <property type="entry name" value="Chaperonin_GroES"/>
</dbReference>
<evidence type="ECO:0000256" key="1">
    <source>
        <dbReference type="ARBA" id="ARBA00006975"/>
    </source>
</evidence>
<reference evidence="6 8" key="3">
    <citation type="submission" date="2017-12" db="EMBL/GenBank/DDBJ databases">
        <title>Phylogenetic diversity of female urinary microbiome.</title>
        <authorList>
            <person name="Thomas-White K."/>
            <person name="Wolfe A.J."/>
        </authorList>
    </citation>
    <scope>NUCLEOTIDE SEQUENCE [LARGE SCALE GENOMIC DNA]</scope>
    <source>
        <strain evidence="6 8">UMB0139</strain>
    </source>
</reference>
<reference evidence="5 7" key="1">
    <citation type="journal article" date="2016" name="Genome Announc.">
        <title>Complete Genome Sequences of Aerococcus christensenii CCUG 28831T, Aerococcus sanguinicola CCUG 43001T, Aerococcus urinae CCUG 36881T, Aerococcus urinaeequi CCUG 28094T, Aerococcus urinaehominis CCUG 42038 BT, and Aerococcus viridans CCUG 4311T.</title>
        <authorList>
            <person name="Carkaci D."/>
            <person name="Dargis R."/>
            <person name="Nielsen X.C."/>
            <person name="Skovgaard O."/>
            <person name="Fuursted K."/>
            <person name="Christensen J.J."/>
        </authorList>
    </citation>
    <scope>NUCLEOTIDE SEQUENCE [LARGE SCALE GENOMIC DNA]</scope>
    <source>
        <strain evidence="5 7">CCUG43001</strain>
    </source>
</reference>
<proteinExistence type="inferred from homology"/>
<name>A0A0X8FBI7_9LACT</name>
<dbReference type="RefSeq" id="WP_067974468.1">
    <property type="nucleotide sequence ID" value="NZ_CAJHKM010000001.1"/>
</dbReference>
<evidence type="ECO:0000313" key="6">
    <source>
        <dbReference type="EMBL" id="PKZ22419.1"/>
    </source>
</evidence>
<dbReference type="SMART" id="SM00883">
    <property type="entry name" value="Cpn10"/>
    <property type="match status" value="1"/>
</dbReference>
<dbReference type="Gene3D" id="2.30.33.40">
    <property type="entry name" value="GroES chaperonin"/>
    <property type="match status" value="1"/>
</dbReference>
<organism evidence="5 7">
    <name type="scientific">Aerococcus sanguinicola</name>
    <dbReference type="NCBI Taxonomy" id="119206"/>
    <lineage>
        <taxon>Bacteria</taxon>
        <taxon>Bacillati</taxon>
        <taxon>Bacillota</taxon>
        <taxon>Bacilli</taxon>
        <taxon>Lactobacillales</taxon>
        <taxon>Aerococcaceae</taxon>
        <taxon>Aerococcus</taxon>
    </lineage>
</organism>
<protein>
    <recommendedName>
        <fullName evidence="3">Co-chaperonin GroES</fullName>
    </recommendedName>
    <alternativeName>
        <fullName evidence="3">10 kDa chaperonin</fullName>
    </alternativeName>
    <alternativeName>
        <fullName evidence="3">Chaperonin-10</fullName>
        <shortName evidence="3">Cpn10</shortName>
    </alternativeName>
</protein>
<evidence type="ECO:0000313" key="8">
    <source>
        <dbReference type="Proteomes" id="UP000234239"/>
    </source>
</evidence>
<keyword evidence="2 3" id="KW-0143">Chaperone</keyword>
<reference evidence="7" key="2">
    <citation type="submission" date="2016-01" db="EMBL/GenBank/DDBJ databases">
        <title>Six Aerococcus type strain genome sequencing and assembly using PacBio and Illumina Hiseq.</title>
        <authorList>
            <person name="Carkaci D."/>
            <person name="Dargis R."/>
            <person name="Nielsen X.C."/>
            <person name="Skovgaard O."/>
            <person name="Fuursted K."/>
            <person name="Christensen J.J."/>
        </authorList>
    </citation>
    <scope>NUCLEOTIDE SEQUENCE [LARGE SCALE GENOMIC DNA]</scope>
    <source>
        <strain evidence="7">CCUG43001</strain>
    </source>
</reference>
<dbReference type="GO" id="GO:0051087">
    <property type="term" value="F:protein-folding chaperone binding"/>
    <property type="evidence" value="ECO:0007669"/>
    <property type="project" value="TreeGrafter"/>
</dbReference>
<dbReference type="InterPro" id="IPR018369">
    <property type="entry name" value="Chaprnonin_Cpn10_CS"/>
</dbReference>
<dbReference type="GeneID" id="92903513"/>
<dbReference type="OrthoDB" id="9806791at2"/>
<dbReference type="GO" id="GO:0005737">
    <property type="term" value="C:cytoplasm"/>
    <property type="evidence" value="ECO:0007669"/>
    <property type="project" value="UniProtKB-SubCell"/>
</dbReference>
<evidence type="ECO:0000256" key="4">
    <source>
        <dbReference type="RuleBase" id="RU000535"/>
    </source>
</evidence>
<dbReference type="GO" id="GO:0046872">
    <property type="term" value="F:metal ion binding"/>
    <property type="evidence" value="ECO:0007669"/>
    <property type="project" value="TreeGrafter"/>
</dbReference>
<evidence type="ECO:0000313" key="5">
    <source>
        <dbReference type="EMBL" id="AMB94242.1"/>
    </source>
</evidence>
<evidence type="ECO:0000256" key="2">
    <source>
        <dbReference type="ARBA" id="ARBA00023186"/>
    </source>
</evidence>
<dbReference type="EMBL" id="PKGY01000002">
    <property type="protein sequence ID" value="PKZ22419.1"/>
    <property type="molecule type" value="Genomic_DNA"/>
</dbReference>
<dbReference type="Proteomes" id="UP000069912">
    <property type="component" value="Chromosome"/>
</dbReference>
<evidence type="ECO:0000313" key="7">
    <source>
        <dbReference type="Proteomes" id="UP000069912"/>
    </source>
</evidence>
<keyword evidence="7" id="KW-1185">Reference proteome</keyword>
<dbReference type="CDD" id="cd00320">
    <property type="entry name" value="cpn10"/>
    <property type="match status" value="1"/>
</dbReference>
<dbReference type="HAMAP" id="MF_00580">
    <property type="entry name" value="CH10"/>
    <property type="match status" value="1"/>
</dbReference>
<dbReference type="PROSITE" id="PS00681">
    <property type="entry name" value="CHAPERONINS_CPN10"/>
    <property type="match status" value="1"/>
</dbReference>
<dbReference type="GO" id="GO:0044183">
    <property type="term" value="F:protein folding chaperone"/>
    <property type="evidence" value="ECO:0007669"/>
    <property type="project" value="InterPro"/>
</dbReference>
<sequence length="90" mass="10038">MLKPLNERVIVQLEEQEEKTTSGIILPSAAQEKSQVGRVIAVADETEDFTSPVKKDDLVLFEKYAGNEVEYAGEKYLILKAKDIVAVIED</sequence>
<dbReference type="GO" id="GO:0005524">
    <property type="term" value="F:ATP binding"/>
    <property type="evidence" value="ECO:0007669"/>
    <property type="project" value="InterPro"/>
</dbReference>
<dbReference type="Proteomes" id="UP000234239">
    <property type="component" value="Unassembled WGS sequence"/>
</dbReference>
<dbReference type="EMBL" id="CP014160">
    <property type="protein sequence ID" value="AMB94242.1"/>
    <property type="molecule type" value="Genomic_DNA"/>
</dbReference>
<comment type="subcellular location">
    <subcellularLocation>
        <location evidence="3">Cytoplasm</location>
    </subcellularLocation>
</comment>
<dbReference type="Pfam" id="PF00166">
    <property type="entry name" value="Cpn10"/>
    <property type="match status" value="1"/>
</dbReference>
<dbReference type="SUPFAM" id="SSF50129">
    <property type="entry name" value="GroES-like"/>
    <property type="match status" value="1"/>
</dbReference>
<comment type="similarity">
    <text evidence="1 3 4">Belongs to the GroES chaperonin family.</text>
</comment>